<evidence type="ECO:0000259" key="3">
    <source>
        <dbReference type="Pfam" id="PF03466"/>
    </source>
</evidence>
<dbReference type="EMBL" id="CP022132">
    <property type="protein sequence ID" value="ASG67790.1"/>
    <property type="molecule type" value="Genomic_DNA"/>
</dbReference>
<feature type="transmembrane region" description="Helical" evidence="2">
    <location>
        <begin position="20"/>
        <end position="42"/>
    </location>
</feature>
<keyword evidence="2" id="KW-0812">Transmembrane</keyword>
<name>A0ABN5AWE4_9GAMM</name>
<keyword evidence="2" id="KW-0472">Membrane</keyword>
<evidence type="ECO:0000256" key="1">
    <source>
        <dbReference type="ARBA" id="ARBA00009437"/>
    </source>
</evidence>
<feature type="domain" description="LysR substrate-binding" evidence="3">
    <location>
        <begin position="28"/>
        <end position="165"/>
    </location>
</feature>
<reference evidence="4 5" key="1">
    <citation type="submission" date="2017-06" db="EMBL/GenBank/DDBJ databases">
        <title>Complete genome of Francisella halioticida.</title>
        <authorList>
            <person name="Sjodin A."/>
        </authorList>
    </citation>
    <scope>NUCLEOTIDE SEQUENCE [LARGE SCALE GENOMIC DNA]</scope>
    <source>
        <strain evidence="4 5">DSM 23729</strain>
    </source>
</reference>
<dbReference type="SUPFAM" id="SSF53850">
    <property type="entry name" value="Periplasmic binding protein-like II"/>
    <property type="match status" value="1"/>
</dbReference>
<keyword evidence="2" id="KW-1133">Transmembrane helix</keyword>
<sequence>MLSKVFATLGKPANGITSSNVSIIIFFDAIIFCGSLPYWDFYAKKISTWKKRVCVSPEFLEIYGEPNTPEDLKDFPCLDHSENFKESWILDKEYSINLLQKCSSSSLLAQMAINSLGVTYLPSFTVDKYIKEDLVVEILSKYTTEEYDIYLISKKPFSNSIKIQEILKIIG</sequence>
<dbReference type="PANTHER" id="PTHR30537">
    <property type="entry name" value="HTH-TYPE TRANSCRIPTIONAL REGULATOR"/>
    <property type="match status" value="1"/>
</dbReference>
<gene>
    <name evidence="4" type="ORF">CDV26_04755</name>
</gene>
<keyword evidence="5" id="KW-1185">Reference proteome</keyword>
<evidence type="ECO:0000256" key="2">
    <source>
        <dbReference type="SAM" id="Phobius"/>
    </source>
</evidence>
<dbReference type="InterPro" id="IPR005119">
    <property type="entry name" value="LysR_subst-bd"/>
</dbReference>
<protein>
    <recommendedName>
        <fullName evidence="3">LysR substrate-binding domain-containing protein</fullName>
    </recommendedName>
</protein>
<evidence type="ECO:0000313" key="4">
    <source>
        <dbReference type="EMBL" id="ASG67790.1"/>
    </source>
</evidence>
<dbReference type="Proteomes" id="UP000249910">
    <property type="component" value="Chromosome"/>
</dbReference>
<evidence type="ECO:0000313" key="5">
    <source>
        <dbReference type="Proteomes" id="UP000249910"/>
    </source>
</evidence>
<dbReference type="RefSeq" id="WP_088772313.1">
    <property type="nucleotide sequence ID" value="NZ_AP023082.1"/>
</dbReference>
<dbReference type="PANTHER" id="PTHR30537:SF5">
    <property type="entry name" value="HTH-TYPE TRANSCRIPTIONAL ACTIVATOR TTDR-RELATED"/>
    <property type="match status" value="1"/>
</dbReference>
<comment type="similarity">
    <text evidence="1">Belongs to the LysR transcriptional regulatory family.</text>
</comment>
<dbReference type="InterPro" id="IPR058163">
    <property type="entry name" value="LysR-type_TF_proteobact-type"/>
</dbReference>
<proteinExistence type="inferred from homology"/>
<organism evidence="4 5">
    <name type="scientific">Francisella halioticida</name>
    <dbReference type="NCBI Taxonomy" id="549298"/>
    <lineage>
        <taxon>Bacteria</taxon>
        <taxon>Pseudomonadati</taxon>
        <taxon>Pseudomonadota</taxon>
        <taxon>Gammaproteobacteria</taxon>
        <taxon>Thiotrichales</taxon>
        <taxon>Francisellaceae</taxon>
        <taxon>Francisella</taxon>
    </lineage>
</organism>
<accession>A0ABN5AWE4</accession>
<dbReference type="Gene3D" id="3.40.190.290">
    <property type="match status" value="1"/>
</dbReference>
<dbReference type="Pfam" id="PF03466">
    <property type="entry name" value="LysR_substrate"/>
    <property type="match status" value="1"/>
</dbReference>